<organism evidence="3 4">
    <name type="scientific">Magnetospirillum aberrantis SpK</name>
    <dbReference type="NCBI Taxonomy" id="908842"/>
    <lineage>
        <taxon>Bacteria</taxon>
        <taxon>Pseudomonadati</taxon>
        <taxon>Pseudomonadota</taxon>
        <taxon>Alphaproteobacteria</taxon>
        <taxon>Rhodospirillales</taxon>
        <taxon>Rhodospirillaceae</taxon>
        <taxon>Magnetospirillum</taxon>
    </lineage>
</organism>
<evidence type="ECO:0008006" key="5">
    <source>
        <dbReference type="Google" id="ProtNLM"/>
    </source>
</evidence>
<sequence length="90" mass="9105">MPPLRFALVVALLLALTGCGVPDIVAHGVKSYERSQQAGGGNTAPSSRQPPAAQSAPAAAPSARSDAASDSGFVPEPAPQRETVTSEPLR</sequence>
<keyword evidence="2" id="KW-0732">Signal</keyword>
<evidence type="ECO:0000313" key="4">
    <source>
        <dbReference type="Proteomes" id="UP000480684"/>
    </source>
</evidence>
<dbReference type="Proteomes" id="UP000480684">
    <property type="component" value="Unassembled WGS sequence"/>
</dbReference>
<protein>
    <recommendedName>
        <fullName evidence="5">Lipoprotein</fullName>
    </recommendedName>
</protein>
<feature type="chain" id="PRO_5029012987" description="Lipoprotein" evidence="2">
    <location>
        <begin position="23"/>
        <end position="90"/>
    </location>
</feature>
<evidence type="ECO:0000256" key="2">
    <source>
        <dbReference type="SAM" id="SignalP"/>
    </source>
</evidence>
<feature type="region of interest" description="Disordered" evidence="1">
    <location>
        <begin position="32"/>
        <end position="90"/>
    </location>
</feature>
<feature type="signal peptide" evidence="2">
    <location>
        <begin position="1"/>
        <end position="22"/>
    </location>
</feature>
<dbReference type="PROSITE" id="PS51257">
    <property type="entry name" value="PROKAR_LIPOPROTEIN"/>
    <property type="match status" value="1"/>
</dbReference>
<evidence type="ECO:0000256" key="1">
    <source>
        <dbReference type="SAM" id="MobiDB-lite"/>
    </source>
</evidence>
<dbReference type="EMBL" id="JAAIYP010000011">
    <property type="protein sequence ID" value="NFV79095.1"/>
    <property type="molecule type" value="Genomic_DNA"/>
</dbReference>
<accession>A0A7C9UXD5</accession>
<name>A0A7C9UXD5_9PROT</name>
<dbReference type="AlphaFoldDB" id="A0A7C9UXD5"/>
<comment type="caution">
    <text evidence="3">The sequence shown here is derived from an EMBL/GenBank/DDBJ whole genome shotgun (WGS) entry which is preliminary data.</text>
</comment>
<keyword evidence="4" id="KW-1185">Reference proteome</keyword>
<gene>
    <name evidence="3" type="ORF">G4223_03070</name>
</gene>
<feature type="compositionally biased region" description="Low complexity" evidence="1">
    <location>
        <begin position="44"/>
        <end position="71"/>
    </location>
</feature>
<reference evidence="3 4" key="1">
    <citation type="submission" date="2020-02" db="EMBL/GenBank/DDBJ databases">
        <authorList>
            <person name="Dziuba M."/>
            <person name="Kuznetsov B."/>
            <person name="Mardanov A."/>
            <person name="Ravin N."/>
            <person name="Grouzdev D."/>
        </authorList>
    </citation>
    <scope>NUCLEOTIDE SEQUENCE [LARGE SCALE GENOMIC DNA]</scope>
    <source>
        <strain evidence="3 4">SpK</strain>
    </source>
</reference>
<proteinExistence type="predicted"/>
<evidence type="ECO:0000313" key="3">
    <source>
        <dbReference type="EMBL" id="NFV79095.1"/>
    </source>
</evidence>
<dbReference type="RefSeq" id="WP_163674854.1">
    <property type="nucleotide sequence ID" value="NZ_JAAIYP010000011.1"/>
</dbReference>